<evidence type="ECO:0000259" key="12">
    <source>
        <dbReference type="Pfam" id="PF00884"/>
    </source>
</evidence>
<dbReference type="GO" id="GO:0005886">
    <property type="term" value="C:plasma membrane"/>
    <property type="evidence" value="ECO:0007669"/>
    <property type="project" value="UniProtKB-SubCell"/>
</dbReference>
<evidence type="ECO:0000256" key="2">
    <source>
        <dbReference type="ARBA" id="ARBA00004936"/>
    </source>
</evidence>
<evidence type="ECO:0000256" key="8">
    <source>
        <dbReference type="PIRSR" id="PIRSR005091-1"/>
    </source>
</evidence>
<keyword evidence="6 11" id="KW-1133">Transmembrane helix</keyword>
<keyword evidence="9" id="KW-0479">Metal-binding</keyword>
<keyword evidence="7 11" id="KW-0472">Membrane</keyword>
<sequence>MNKVTGKILNHLDVLSFILLITIKLSLCGKELETGYFSYKVILPPILASVLLLASFSFLFNKKNRIRFLLFCNFIISIFIIADLNYFRYFKDVISIPIILNGFQLGAVKSSVGNLFKVQDLFYALDLTLFFYFYSKSKYEKKNTIPFPLRLIPFSCVFFTGAIMNAMYFINLSKEQPRLISTMYNKVYISKRLGDLNYHYLDAVNSISNSISKRTPVSQKTQEKVKTFLQSNSEKPTENLKGVGEDKNLLVIQVEALQSFPINQKINGVEITPNLNKWLKKSAYFNNYFYQTAAGGTSDAEFLSNNSLYPTASGSVTYLYTRNEFNAMPKAFLNKGYTTVAFHGFRESFWNRNIMYPKYGFETFYGEKSFDIDEEIGLGLSDKSFFNQSIEKIKTLQQPYYSFMVTLTSHFPYEDVKKYGNFNVGDLEGTLVGNYLKSIHYTDEQLGIFLNELEKEGITKNSIIALYGDHYAIPRDNEKDLAKFLNKSGFTDLEWMELQKVPMFIHFPEDRYKGTYSVYGGQIDLYPTLANIFNLPASNMMGKDLFNSKEGKVIFRNSSFTDGKVFYLSPQDSYYNIKSGEKLKENDVLKNLKESSINQLEYSDLILKHNLIKKFNVEKNE</sequence>
<dbReference type="Pfam" id="PF00884">
    <property type="entry name" value="Sulfatase"/>
    <property type="match status" value="1"/>
</dbReference>
<dbReference type="InterPro" id="IPR000917">
    <property type="entry name" value="Sulfatase_N"/>
</dbReference>
<dbReference type="RefSeq" id="WP_035150277.1">
    <property type="nucleotide sequence ID" value="NZ_JAAZWO010000033.1"/>
</dbReference>
<comment type="similarity">
    <text evidence="3">Belongs to the LTA synthase family.</text>
</comment>
<evidence type="ECO:0000256" key="11">
    <source>
        <dbReference type="SAM" id="Phobius"/>
    </source>
</evidence>
<keyword evidence="4" id="KW-1003">Cell membrane</keyword>
<reference evidence="13 14" key="1">
    <citation type="submission" date="2020-04" db="EMBL/GenBank/DDBJ databases">
        <title>Genomic insights into acetone-butanol-ethanol (ABE) fermentation by sequencing solventogenic clostridia strains.</title>
        <authorList>
            <person name="Brown S."/>
        </authorList>
    </citation>
    <scope>NUCLEOTIDE SEQUENCE [LARGE SCALE GENOMIC DNA]</scope>
    <source>
        <strain evidence="13 14">DJ011</strain>
    </source>
</reference>
<evidence type="ECO:0000256" key="5">
    <source>
        <dbReference type="ARBA" id="ARBA00022692"/>
    </source>
</evidence>
<dbReference type="AlphaFoldDB" id="A0A923ECZ9"/>
<dbReference type="EMBL" id="JAAZWO010000033">
    <property type="protein sequence ID" value="MBC2399694.1"/>
    <property type="molecule type" value="Genomic_DNA"/>
</dbReference>
<feature type="transmembrane region" description="Helical" evidence="11">
    <location>
        <begin position="41"/>
        <end position="61"/>
    </location>
</feature>
<feature type="binding site" evidence="10">
    <location>
        <position position="469"/>
    </location>
    <ligand>
        <name>Mn(2+)</name>
        <dbReference type="ChEBI" id="CHEBI:29035"/>
    </ligand>
</feature>
<dbReference type="Gene3D" id="3.40.720.10">
    <property type="entry name" value="Alkaline Phosphatase, subunit A"/>
    <property type="match status" value="1"/>
</dbReference>
<feature type="transmembrane region" description="Helical" evidence="11">
    <location>
        <begin position="68"/>
        <end position="87"/>
    </location>
</feature>
<evidence type="ECO:0000256" key="4">
    <source>
        <dbReference type="ARBA" id="ARBA00022475"/>
    </source>
</evidence>
<evidence type="ECO:0000313" key="14">
    <source>
        <dbReference type="Proteomes" id="UP000563151"/>
    </source>
</evidence>
<dbReference type="PIRSF" id="PIRSF005091">
    <property type="entry name" value="Mmb_sulf_HI1246"/>
    <property type="match status" value="1"/>
</dbReference>
<feature type="binding site" evidence="10">
    <location>
        <position position="470"/>
    </location>
    <ligand>
        <name>Mn(2+)</name>
        <dbReference type="ChEBI" id="CHEBI:29035"/>
    </ligand>
</feature>
<organism evidence="13 14">
    <name type="scientific">Clostridium tetanomorphum</name>
    <dbReference type="NCBI Taxonomy" id="1553"/>
    <lineage>
        <taxon>Bacteria</taxon>
        <taxon>Bacillati</taxon>
        <taxon>Bacillota</taxon>
        <taxon>Clostridia</taxon>
        <taxon>Eubacteriales</taxon>
        <taxon>Clostridiaceae</taxon>
        <taxon>Clostridium</taxon>
    </lineage>
</organism>
<evidence type="ECO:0000256" key="1">
    <source>
        <dbReference type="ARBA" id="ARBA00004651"/>
    </source>
</evidence>
<keyword evidence="9" id="KW-0464">Manganese</keyword>
<comment type="pathway">
    <text evidence="2">Cell wall biogenesis; lipoteichoic acid biosynthesis.</text>
</comment>
<evidence type="ECO:0000256" key="10">
    <source>
        <dbReference type="PIRSR" id="PIRSR005091-3"/>
    </source>
</evidence>
<dbReference type="CDD" id="cd16015">
    <property type="entry name" value="LTA_synthase"/>
    <property type="match status" value="1"/>
</dbReference>
<gene>
    <name evidence="13" type="ORF">HGG79_18265</name>
</gene>
<accession>A0A923ECZ9</accession>
<keyword evidence="14" id="KW-1185">Reference proteome</keyword>
<feature type="active site" evidence="8">
    <location>
        <position position="297"/>
    </location>
</feature>
<dbReference type="SUPFAM" id="SSF53649">
    <property type="entry name" value="Alkaline phosphatase-like"/>
    <property type="match status" value="1"/>
</dbReference>
<evidence type="ECO:0000256" key="3">
    <source>
        <dbReference type="ARBA" id="ARBA00009983"/>
    </source>
</evidence>
<comment type="subcellular location">
    <subcellularLocation>
        <location evidence="1">Cell membrane</location>
        <topology evidence="1">Multi-pass membrane protein</topology>
    </subcellularLocation>
</comment>
<feature type="binding site" evidence="10">
    <location>
        <position position="297"/>
    </location>
    <ligand>
        <name>Mn(2+)</name>
        <dbReference type="ChEBI" id="CHEBI:29035"/>
    </ligand>
</feature>
<dbReference type="InterPro" id="IPR017850">
    <property type="entry name" value="Alkaline_phosphatase_core_sf"/>
</dbReference>
<dbReference type="Proteomes" id="UP000563151">
    <property type="component" value="Unassembled WGS sequence"/>
</dbReference>
<proteinExistence type="inferred from homology"/>
<evidence type="ECO:0000256" key="9">
    <source>
        <dbReference type="PIRSR" id="PIRSR005091-2"/>
    </source>
</evidence>
<dbReference type="PANTHER" id="PTHR47371">
    <property type="entry name" value="LIPOTEICHOIC ACID SYNTHASE"/>
    <property type="match status" value="1"/>
</dbReference>
<protein>
    <submittedName>
        <fullName evidence="13">LTA synthase family protein</fullName>
    </submittedName>
</protein>
<dbReference type="PANTHER" id="PTHR47371:SF3">
    <property type="entry name" value="PHOSPHOGLYCEROL TRANSFERASE I"/>
    <property type="match status" value="1"/>
</dbReference>
<dbReference type="GO" id="GO:0046872">
    <property type="term" value="F:metal ion binding"/>
    <property type="evidence" value="ECO:0007669"/>
    <property type="project" value="UniProtKB-KW"/>
</dbReference>
<feature type="transmembrane region" description="Helical" evidence="11">
    <location>
        <begin position="147"/>
        <end position="170"/>
    </location>
</feature>
<feature type="domain" description="Sulfatase N-terminal" evidence="12">
    <location>
        <begin position="247"/>
        <end position="533"/>
    </location>
</feature>
<comment type="caution">
    <text evidence="13">The sequence shown here is derived from an EMBL/GenBank/DDBJ whole genome shotgun (WGS) entry which is preliminary data.</text>
</comment>
<feature type="binding site" evidence="9">
    <location>
        <position position="410"/>
    </location>
    <ligand>
        <name>substrate</name>
    </ligand>
</feature>
<feature type="binding site" evidence="10">
    <location>
        <position position="255"/>
    </location>
    <ligand>
        <name>Mn(2+)</name>
        <dbReference type="ChEBI" id="CHEBI:29035"/>
    </ligand>
</feature>
<feature type="transmembrane region" description="Helical" evidence="11">
    <location>
        <begin position="118"/>
        <end position="135"/>
    </location>
</feature>
<evidence type="ECO:0000256" key="6">
    <source>
        <dbReference type="ARBA" id="ARBA00022989"/>
    </source>
</evidence>
<evidence type="ECO:0000313" key="13">
    <source>
        <dbReference type="EMBL" id="MBC2399694.1"/>
    </source>
</evidence>
<feature type="transmembrane region" description="Helical" evidence="11">
    <location>
        <begin position="12"/>
        <end position="29"/>
    </location>
</feature>
<dbReference type="InterPro" id="IPR012160">
    <property type="entry name" value="LtaS-like"/>
</dbReference>
<evidence type="ECO:0000256" key="7">
    <source>
        <dbReference type="ARBA" id="ARBA00023136"/>
    </source>
</evidence>
<keyword evidence="5 11" id="KW-0812">Transmembrane</keyword>
<dbReference type="InterPro" id="IPR050448">
    <property type="entry name" value="OpgB/LTA_synthase_biosynth"/>
</dbReference>
<dbReference type="Gene3D" id="3.30.1120.170">
    <property type="match status" value="1"/>
</dbReference>
<name>A0A923ECZ9_CLOTT</name>